<dbReference type="InterPro" id="IPR019405">
    <property type="entry name" value="Lactonase_7-beta_prop"/>
</dbReference>
<dbReference type="Pfam" id="PF10282">
    <property type="entry name" value="Lactonase"/>
    <property type="match status" value="1"/>
</dbReference>
<dbReference type="PANTHER" id="PTHR30344">
    <property type="entry name" value="6-PHOSPHOGLUCONOLACTONASE-RELATED"/>
    <property type="match status" value="1"/>
</dbReference>
<accession>A0ABX8SIW5</accession>
<dbReference type="PANTHER" id="PTHR30344:SF1">
    <property type="entry name" value="6-PHOSPHOGLUCONOLACTONASE"/>
    <property type="match status" value="1"/>
</dbReference>
<organism evidence="1 2">
    <name type="scientific">Tessaracoccus palaemonis</name>
    <dbReference type="NCBI Taxonomy" id="2829499"/>
    <lineage>
        <taxon>Bacteria</taxon>
        <taxon>Bacillati</taxon>
        <taxon>Actinomycetota</taxon>
        <taxon>Actinomycetes</taxon>
        <taxon>Propionibacteriales</taxon>
        <taxon>Propionibacteriaceae</taxon>
        <taxon>Tessaracoccus</taxon>
    </lineage>
</organism>
<dbReference type="InterPro" id="IPR050282">
    <property type="entry name" value="Cycloisomerase_2"/>
</dbReference>
<reference evidence="1 2" key="1">
    <citation type="submission" date="2021-07" db="EMBL/GenBank/DDBJ databases">
        <title>complete genome sequencing of Tessaracoccus sp.J1M15.</title>
        <authorList>
            <person name="Bae J.-W."/>
            <person name="Kim D.-y."/>
        </authorList>
    </citation>
    <scope>NUCLEOTIDE SEQUENCE [LARGE SCALE GENOMIC DNA]</scope>
    <source>
        <strain evidence="1 2">J1M15</strain>
    </source>
</reference>
<protein>
    <submittedName>
        <fullName evidence="1">Lactonase family protein</fullName>
    </submittedName>
</protein>
<evidence type="ECO:0000313" key="1">
    <source>
        <dbReference type="EMBL" id="QXT62824.1"/>
    </source>
</evidence>
<proteinExistence type="predicted"/>
<gene>
    <name evidence="1" type="ORF">KDB89_14020</name>
</gene>
<evidence type="ECO:0000313" key="2">
    <source>
        <dbReference type="Proteomes" id="UP000824504"/>
    </source>
</evidence>
<dbReference type="EMBL" id="CP079216">
    <property type="protein sequence ID" value="QXT62824.1"/>
    <property type="molecule type" value="Genomic_DNA"/>
</dbReference>
<dbReference type="RefSeq" id="WP_219082066.1">
    <property type="nucleotide sequence ID" value="NZ_CP079216.1"/>
</dbReference>
<dbReference type="Proteomes" id="UP000824504">
    <property type="component" value="Chromosome"/>
</dbReference>
<sequence length="338" mass="35485">MTEDALVLVGNDKGGNVSTLRVSDDALEVVATTEVGVGCSTFAVDGDLIYVAVKEPSPAVVTMSLDRTSGALTELARRQVPDPLGYVAIVGGATLLVASYHGGWAASYPVVDGVIGDPATRLEYRNAHAAVADPTGHNAYIVSLGSDVIGQYSIGMDSELVELSEPVVHVTAGIGPRHLVVAPDGRNAYVVTEFTGEAIRFDRSEGGRLERREEVPVHDGTRGLRTSALGLDPKAGHLIWGADIALAADGRWLLCTERSESTVAAVELDGEGRLSDKVVFTDTEAQPRGLTVGPDGTTVIVVGEVSGHASLYRLADNGTMVLSDRVETGKGPNWVRFV</sequence>
<keyword evidence="2" id="KW-1185">Reference proteome</keyword>
<name>A0ABX8SIW5_9ACTN</name>